<evidence type="ECO:0000313" key="1">
    <source>
        <dbReference type="EMBL" id="RQM09164.1"/>
    </source>
</evidence>
<dbReference type="VEuPathDB" id="FungiDB:DD237_007934"/>
<dbReference type="AlphaFoldDB" id="A0A3R7VXR5"/>
<comment type="caution">
    <text evidence="1">The sequence shown here is derived from an EMBL/GenBank/DDBJ whole genome shotgun (WGS) entry which is preliminary data.</text>
</comment>
<dbReference type="Proteomes" id="UP000286097">
    <property type="component" value="Unassembled WGS sequence"/>
</dbReference>
<dbReference type="EMBL" id="QKXF01000763">
    <property type="protein sequence ID" value="RQM09164.1"/>
    <property type="molecule type" value="Genomic_DNA"/>
</dbReference>
<organism evidence="1 2">
    <name type="scientific">Peronospora effusa</name>
    <dbReference type="NCBI Taxonomy" id="542832"/>
    <lineage>
        <taxon>Eukaryota</taxon>
        <taxon>Sar</taxon>
        <taxon>Stramenopiles</taxon>
        <taxon>Oomycota</taxon>
        <taxon>Peronosporomycetes</taxon>
        <taxon>Peronosporales</taxon>
        <taxon>Peronosporaceae</taxon>
        <taxon>Peronospora</taxon>
    </lineage>
</organism>
<name>A0A3R7VXR5_9STRA</name>
<gene>
    <name evidence="1" type="ORF">DD237_007934</name>
</gene>
<reference evidence="1 2" key="1">
    <citation type="submission" date="2018-06" db="EMBL/GenBank/DDBJ databases">
        <title>Comparative genomics of downy mildews reveals potential adaptations to biotrophy.</title>
        <authorList>
            <person name="Fletcher K."/>
            <person name="Klosterman S.J."/>
            <person name="Derevnina L."/>
            <person name="Martin F."/>
            <person name="Koike S."/>
            <person name="Reyes Chin-Wo S."/>
            <person name="Mou B."/>
            <person name="Michelmore R."/>
        </authorList>
    </citation>
    <scope>NUCLEOTIDE SEQUENCE [LARGE SCALE GENOMIC DNA]</scope>
    <source>
        <strain evidence="1 2">R13</strain>
    </source>
</reference>
<accession>A0A3R7VXR5</accession>
<proteinExistence type="predicted"/>
<evidence type="ECO:0000313" key="2">
    <source>
        <dbReference type="Proteomes" id="UP000286097"/>
    </source>
</evidence>
<sequence>MDKLQELSLVSKVCQALENHLNMSDKTLAEFIIDLVRNSSSCVAFLASIKEDELPLPLPLAENLYRIVQTMTPHMMKQRKGNNNENKSKKCPIIRDDEQLTAADIVGATVEDLEDKKKDEKTSLPWRENESIEQENKIVMDVTKVVDEMMNEVGEVDDRGRDRRKEKEAIDVTEKVIVVEDVIEVMIVMDHRVPVVIIEIVTMIDENEMSSRESWSCMAFMTVV</sequence>
<protein>
    <submittedName>
        <fullName evidence="1">Uncharacterized protein</fullName>
    </submittedName>
</protein>